<dbReference type="Gene3D" id="3.30.2310.20">
    <property type="entry name" value="RelE-like"/>
    <property type="match status" value="1"/>
</dbReference>
<dbReference type="EMBL" id="AP018316">
    <property type="protein sequence ID" value="BAZ87403.1"/>
    <property type="molecule type" value="Genomic_DNA"/>
</dbReference>
<dbReference type="Pfam" id="PF05016">
    <property type="entry name" value="ParE_toxin"/>
    <property type="match status" value="1"/>
</dbReference>
<dbReference type="KEGG" id="dcm:NIES806_36260"/>
<accession>A0A1Z4V7M2</accession>
<comment type="similarity">
    <text evidence="1">Belongs to the RelE toxin family.</text>
</comment>
<name>A0A1Z4V7M2_9CYAN</name>
<reference evidence="3 4" key="1">
    <citation type="submission" date="2017-06" db="EMBL/GenBank/DDBJ databases">
        <title>Genome sequencing of cyanobaciteial culture collection at National Institute for Environmental Studies (NIES).</title>
        <authorList>
            <person name="Hirose Y."/>
            <person name="Shimura Y."/>
            <person name="Fujisawa T."/>
            <person name="Nakamura Y."/>
            <person name="Kawachi M."/>
        </authorList>
    </citation>
    <scope>NUCLEOTIDE SEQUENCE [LARGE SCALE GENOMIC DNA]</scope>
    <source>
        <strain evidence="3 4">NIES-806</strain>
    </source>
</reference>
<keyword evidence="2" id="KW-1277">Toxin-antitoxin system</keyword>
<sequence>MEYQIVLKPCAARDVSKLAQAFKEAVGVVIDSLKKNPRPLGVKKLYHNQDLYRVRVKDHRIVYQIDDKSHEVLIVIIGLRNRVYRRI</sequence>
<organism evidence="3 4">
    <name type="scientific">Dolichospermum compactum NIES-806</name>
    <dbReference type="NCBI Taxonomy" id="1973481"/>
    <lineage>
        <taxon>Bacteria</taxon>
        <taxon>Bacillati</taxon>
        <taxon>Cyanobacteriota</taxon>
        <taxon>Cyanophyceae</taxon>
        <taxon>Nostocales</taxon>
        <taxon>Aphanizomenonaceae</taxon>
        <taxon>Dolichospermum</taxon>
        <taxon>Dolichospermum compactum</taxon>
    </lineage>
</organism>
<proteinExistence type="inferred from homology"/>
<gene>
    <name evidence="3" type="ORF">NIES806_36260</name>
</gene>
<evidence type="ECO:0000256" key="1">
    <source>
        <dbReference type="ARBA" id="ARBA00006226"/>
    </source>
</evidence>
<dbReference type="PANTHER" id="PTHR35601:SF1">
    <property type="entry name" value="TOXIN RELE"/>
    <property type="match status" value="1"/>
</dbReference>
<dbReference type="InterPro" id="IPR007712">
    <property type="entry name" value="RelE/ParE_toxin"/>
</dbReference>
<evidence type="ECO:0000313" key="3">
    <source>
        <dbReference type="EMBL" id="BAZ87403.1"/>
    </source>
</evidence>
<dbReference type="RefSeq" id="WP_096669413.1">
    <property type="nucleotide sequence ID" value="NZ_AP018316.1"/>
</dbReference>
<evidence type="ECO:0000256" key="2">
    <source>
        <dbReference type="ARBA" id="ARBA00022649"/>
    </source>
</evidence>
<dbReference type="InterPro" id="IPR035093">
    <property type="entry name" value="RelE/ParE_toxin_dom_sf"/>
</dbReference>
<dbReference type="OrthoDB" id="9805098at2"/>
<keyword evidence="4" id="KW-1185">Reference proteome</keyword>
<dbReference type="AlphaFoldDB" id="A0A1Z4V7M2"/>
<dbReference type="Proteomes" id="UP000218702">
    <property type="component" value="Chromosome"/>
</dbReference>
<dbReference type="SUPFAM" id="SSF143011">
    <property type="entry name" value="RelE-like"/>
    <property type="match status" value="1"/>
</dbReference>
<evidence type="ECO:0000313" key="4">
    <source>
        <dbReference type="Proteomes" id="UP000218702"/>
    </source>
</evidence>
<protein>
    <submittedName>
        <fullName evidence="3">Putative plasmid stabilization system protein</fullName>
    </submittedName>
</protein>
<dbReference type="PANTHER" id="PTHR35601">
    <property type="entry name" value="TOXIN RELE"/>
    <property type="match status" value="1"/>
</dbReference>